<gene>
    <name evidence="15" type="primary">epsF_3</name>
    <name evidence="15" type="ORF">Poly30_26580</name>
</gene>
<sequence>MPIYQYKAFAPGGATKSGIVDADTEKDARTKLRRQSLLVSELNETRGGRRLKSKGANDAVGRDRTSTISKLKAARASSQGPGSREIDIVSGMTRQLATLLGSGIALNESLSALVDQAEQRRVETLCREIREDIQQGTNLADSLQKHPGWFTPLYVNMVRAGQAAGNLDSVLTRLADYLQGQRALRRKIVGALTYPLMMITVGMIVVTILMAKVVPEITKMLIDQKKELPPATKVLVGASDFLKQWWWAIFLGIAIISFIFERIYSKGGDGRLRIDKFLLKTPVLGDLLRRAAVSRFTRTLATLLQSGVPVIQSLEITENVVGNRVIKDATAHVRERVMEGTDIATPLKKSGAFPSTVGYMVAVGEQSGELEQMLDRIATAYDEEIEVAAERFTSVLEPIMIIVLASVVGYIVFAIVVPILEIGEI</sequence>
<dbReference type="InterPro" id="IPR001992">
    <property type="entry name" value="T2SS_GspF/T4SS_PilC_CS"/>
</dbReference>
<feature type="domain" description="Type II secretion system protein GspF" evidence="14">
    <location>
        <begin position="93"/>
        <end position="215"/>
    </location>
</feature>
<feature type="transmembrane region" description="Helical" evidence="13">
    <location>
        <begin position="399"/>
        <end position="420"/>
    </location>
</feature>
<feature type="domain" description="Type II secretion system protein GspF" evidence="14">
    <location>
        <begin position="296"/>
        <end position="418"/>
    </location>
</feature>
<evidence type="ECO:0000256" key="2">
    <source>
        <dbReference type="ARBA" id="ARBA00004429"/>
    </source>
</evidence>
<keyword evidence="9 13" id="KW-0472">Membrane</keyword>
<evidence type="ECO:0000256" key="8">
    <source>
        <dbReference type="ARBA" id="ARBA00022989"/>
    </source>
</evidence>
<name>A0A518ESS0_9BACT</name>
<dbReference type="OrthoDB" id="9805682at2"/>
<keyword evidence="7 11" id="KW-0812">Transmembrane</keyword>
<comment type="subcellular location">
    <subcellularLocation>
        <location evidence="2">Cell inner membrane</location>
        <topology evidence="2">Multi-pass membrane protein</topology>
    </subcellularLocation>
    <subcellularLocation>
        <location evidence="11">Cell membrane</location>
        <topology evidence="11">Multi-pass membrane protein</topology>
    </subcellularLocation>
</comment>
<evidence type="ECO:0000256" key="1">
    <source>
        <dbReference type="ARBA" id="ARBA00002684"/>
    </source>
</evidence>
<dbReference type="Proteomes" id="UP000320390">
    <property type="component" value="Chromosome"/>
</dbReference>
<feature type="transmembrane region" description="Helical" evidence="13">
    <location>
        <begin position="245"/>
        <end position="264"/>
    </location>
</feature>
<keyword evidence="4 11" id="KW-0813">Transport</keyword>
<evidence type="ECO:0000256" key="3">
    <source>
        <dbReference type="ARBA" id="ARBA00005745"/>
    </source>
</evidence>
<dbReference type="Pfam" id="PF00482">
    <property type="entry name" value="T2SSF"/>
    <property type="match status" value="2"/>
</dbReference>
<keyword evidence="8 13" id="KW-1133">Transmembrane helix</keyword>
<dbReference type="FunFam" id="1.20.81.30:FF:000001">
    <property type="entry name" value="Type II secretion system protein F"/>
    <property type="match status" value="2"/>
</dbReference>
<dbReference type="InterPro" id="IPR018076">
    <property type="entry name" value="T2SS_GspF_dom"/>
</dbReference>
<keyword evidence="5" id="KW-1003">Cell membrane</keyword>
<evidence type="ECO:0000256" key="10">
    <source>
        <dbReference type="ARBA" id="ARBA00030750"/>
    </source>
</evidence>
<dbReference type="PANTHER" id="PTHR30012:SF0">
    <property type="entry name" value="TYPE II SECRETION SYSTEM PROTEIN F-RELATED"/>
    <property type="match status" value="1"/>
</dbReference>
<dbReference type="PANTHER" id="PTHR30012">
    <property type="entry name" value="GENERAL SECRETION PATHWAY PROTEIN"/>
    <property type="match status" value="1"/>
</dbReference>
<comment type="function">
    <text evidence="1">Component of the type II secretion system inner membrane complex required for the energy-dependent secretion of extracellular factors such as proteases and toxins from the periplasm.</text>
</comment>
<evidence type="ECO:0000256" key="13">
    <source>
        <dbReference type="SAM" id="Phobius"/>
    </source>
</evidence>
<evidence type="ECO:0000256" key="7">
    <source>
        <dbReference type="ARBA" id="ARBA00022692"/>
    </source>
</evidence>
<evidence type="ECO:0000313" key="15">
    <source>
        <dbReference type="EMBL" id="QDV07139.1"/>
    </source>
</evidence>
<evidence type="ECO:0000256" key="4">
    <source>
        <dbReference type="ARBA" id="ARBA00022448"/>
    </source>
</evidence>
<dbReference type="RefSeq" id="WP_145197936.1">
    <property type="nucleotide sequence ID" value="NZ_CP036434.1"/>
</dbReference>
<reference evidence="15 16" key="1">
    <citation type="submission" date="2019-02" db="EMBL/GenBank/DDBJ databases">
        <title>Deep-cultivation of Planctomycetes and their phenomic and genomic characterization uncovers novel biology.</title>
        <authorList>
            <person name="Wiegand S."/>
            <person name="Jogler M."/>
            <person name="Boedeker C."/>
            <person name="Pinto D."/>
            <person name="Vollmers J."/>
            <person name="Rivas-Marin E."/>
            <person name="Kohn T."/>
            <person name="Peeters S.H."/>
            <person name="Heuer A."/>
            <person name="Rast P."/>
            <person name="Oberbeckmann S."/>
            <person name="Bunk B."/>
            <person name="Jeske O."/>
            <person name="Meyerdierks A."/>
            <person name="Storesund J.E."/>
            <person name="Kallscheuer N."/>
            <person name="Luecker S."/>
            <person name="Lage O.M."/>
            <person name="Pohl T."/>
            <person name="Merkel B.J."/>
            <person name="Hornburger P."/>
            <person name="Mueller R.-W."/>
            <person name="Bruemmer F."/>
            <person name="Labrenz M."/>
            <person name="Spormann A.M."/>
            <person name="Op den Camp H."/>
            <person name="Overmann J."/>
            <person name="Amann R."/>
            <person name="Jetten M.S.M."/>
            <person name="Mascher T."/>
            <person name="Medema M.H."/>
            <person name="Devos D.P."/>
            <person name="Kaster A.-K."/>
            <person name="Ovreas L."/>
            <person name="Rohde M."/>
            <person name="Galperin M.Y."/>
            <person name="Jogler C."/>
        </authorList>
    </citation>
    <scope>NUCLEOTIDE SEQUENCE [LARGE SCALE GENOMIC DNA]</scope>
    <source>
        <strain evidence="15 16">Poly30</strain>
    </source>
</reference>
<dbReference type="PROSITE" id="PS00874">
    <property type="entry name" value="T2SP_F"/>
    <property type="match status" value="1"/>
</dbReference>
<dbReference type="GO" id="GO:0015628">
    <property type="term" value="P:protein secretion by the type II secretion system"/>
    <property type="evidence" value="ECO:0007669"/>
    <property type="project" value="TreeGrafter"/>
</dbReference>
<organism evidence="15 16">
    <name type="scientific">Saltatorellus ferox</name>
    <dbReference type="NCBI Taxonomy" id="2528018"/>
    <lineage>
        <taxon>Bacteria</taxon>
        <taxon>Pseudomonadati</taxon>
        <taxon>Planctomycetota</taxon>
        <taxon>Planctomycetia</taxon>
        <taxon>Planctomycetia incertae sedis</taxon>
        <taxon>Saltatorellus</taxon>
    </lineage>
</organism>
<evidence type="ECO:0000256" key="11">
    <source>
        <dbReference type="RuleBase" id="RU003923"/>
    </source>
</evidence>
<dbReference type="AlphaFoldDB" id="A0A518ESS0"/>
<dbReference type="GO" id="GO:0005886">
    <property type="term" value="C:plasma membrane"/>
    <property type="evidence" value="ECO:0007669"/>
    <property type="project" value="UniProtKB-SubCell"/>
</dbReference>
<evidence type="ECO:0000313" key="16">
    <source>
        <dbReference type="Proteomes" id="UP000320390"/>
    </source>
</evidence>
<evidence type="ECO:0000256" key="5">
    <source>
        <dbReference type="ARBA" id="ARBA00022475"/>
    </source>
</evidence>
<proteinExistence type="inferred from homology"/>
<dbReference type="EMBL" id="CP036434">
    <property type="protein sequence ID" value="QDV07139.1"/>
    <property type="molecule type" value="Genomic_DNA"/>
</dbReference>
<dbReference type="Gene3D" id="1.20.81.30">
    <property type="entry name" value="Type II secretion system (T2SS), domain F"/>
    <property type="match status" value="2"/>
</dbReference>
<feature type="transmembrane region" description="Helical" evidence="13">
    <location>
        <begin position="188"/>
        <end position="211"/>
    </location>
</feature>
<keyword evidence="16" id="KW-1185">Reference proteome</keyword>
<keyword evidence="6" id="KW-0997">Cell inner membrane</keyword>
<evidence type="ECO:0000259" key="14">
    <source>
        <dbReference type="Pfam" id="PF00482"/>
    </source>
</evidence>
<accession>A0A518ESS0</accession>
<protein>
    <recommendedName>
        <fullName evidence="10">General secretion pathway protein F</fullName>
    </recommendedName>
</protein>
<dbReference type="PRINTS" id="PR00812">
    <property type="entry name" value="BCTERIALGSPF"/>
</dbReference>
<feature type="region of interest" description="Disordered" evidence="12">
    <location>
        <begin position="45"/>
        <end position="64"/>
    </location>
</feature>
<comment type="similarity">
    <text evidence="3 11">Belongs to the GSP F family.</text>
</comment>
<evidence type="ECO:0000256" key="6">
    <source>
        <dbReference type="ARBA" id="ARBA00022519"/>
    </source>
</evidence>
<evidence type="ECO:0000256" key="9">
    <source>
        <dbReference type="ARBA" id="ARBA00023136"/>
    </source>
</evidence>
<evidence type="ECO:0000256" key="12">
    <source>
        <dbReference type="SAM" id="MobiDB-lite"/>
    </source>
</evidence>
<dbReference type="InterPro" id="IPR003004">
    <property type="entry name" value="GspF/PilC"/>
</dbReference>
<dbReference type="InterPro" id="IPR042094">
    <property type="entry name" value="T2SS_GspF_sf"/>
</dbReference>